<evidence type="ECO:0000313" key="8">
    <source>
        <dbReference type="Proteomes" id="UP000092666"/>
    </source>
</evidence>
<evidence type="ECO:0000313" key="7">
    <source>
        <dbReference type="EMBL" id="OCF34295.1"/>
    </source>
</evidence>
<dbReference type="Proteomes" id="UP000092666">
    <property type="component" value="Unassembled WGS sequence"/>
</dbReference>
<name>A0A1B9GTW8_9TREE</name>
<dbReference type="Pfam" id="PF00403">
    <property type="entry name" value="HMA"/>
    <property type="match status" value="1"/>
</dbReference>
<organism evidence="7 8">
    <name type="scientific">Kwoniella heveanensis BCC8398</name>
    <dbReference type="NCBI Taxonomy" id="1296120"/>
    <lineage>
        <taxon>Eukaryota</taxon>
        <taxon>Fungi</taxon>
        <taxon>Dikarya</taxon>
        <taxon>Basidiomycota</taxon>
        <taxon>Agaricomycotina</taxon>
        <taxon>Tremellomycetes</taxon>
        <taxon>Tremellales</taxon>
        <taxon>Cryptococcaceae</taxon>
        <taxon>Kwoniella</taxon>
    </lineage>
</organism>
<evidence type="ECO:0000256" key="3">
    <source>
        <dbReference type="ARBA" id="ARBA00016103"/>
    </source>
</evidence>
<dbReference type="InterPro" id="IPR036163">
    <property type="entry name" value="HMA_dom_sf"/>
</dbReference>
<dbReference type="SUPFAM" id="SSF49329">
    <property type="entry name" value="Cu,Zn superoxide dismutase-like"/>
    <property type="match status" value="1"/>
</dbReference>
<evidence type="ECO:0000256" key="4">
    <source>
        <dbReference type="ARBA" id="ARBA00022723"/>
    </source>
</evidence>
<gene>
    <name evidence="7" type="ORF">I316_03809</name>
</gene>
<accession>A0A1B9GTW8</accession>
<comment type="cofactor">
    <cofactor evidence="1">
        <name>Cu(2+)</name>
        <dbReference type="ChEBI" id="CHEBI:29036"/>
    </cofactor>
</comment>
<evidence type="ECO:0000256" key="2">
    <source>
        <dbReference type="ARBA" id="ARBA00010636"/>
    </source>
</evidence>
<dbReference type="PROSITE" id="PS50846">
    <property type="entry name" value="HMA_2"/>
    <property type="match status" value="1"/>
</dbReference>
<dbReference type="OrthoDB" id="689350at2759"/>
<evidence type="ECO:0000256" key="5">
    <source>
        <dbReference type="SAM" id="MobiDB-lite"/>
    </source>
</evidence>
<dbReference type="EMBL" id="KV700125">
    <property type="protein sequence ID" value="OCF34295.1"/>
    <property type="molecule type" value="Genomic_DNA"/>
</dbReference>
<comment type="similarity">
    <text evidence="2">Belongs to the CCS1 family.</text>
</comment>
<dbReference type="CDD" id="cd00371">
    <property type="entry name" value="HMA"/>
    <property type="match status" value="1"/>
</dbReference>
<feature type="region of interest" description="Disordered" evidence="5">
    <location>
        <begin position="167"/>
        <end position="194"/>
    </location>
</feature>
<dbReference type="PANTHER" id="PTHR22814:SF287">
    <property type="entry name" value="COPPER TRANSPORT PROTEIN ATX1"/>
    <property type="match status" value="1"/>
</dbReference>
<keyword evidence="4" id="KW-0479">Metal-binding</keyword>
<dbReference type="InterPro" id="IPR006121">
    <property type="entry name" value="HMA_dom"/>
</dbReference>
<dbReference type="GO" id="GO:0046872">
    <property type="term" value="F:metal ion binding"/>
    <property type="evidence" value="ECO:0007669"/>
    <property type="project" value="UniProtKB-KW"/>
</dbReference>
<dbReference type="InterPro" id="IPR036423">
    <property type="entry name" value="SOD-like_Cu/Zn_dom_sf"/>
</dbReference>
<proteinExistence type="inferred from homology"/>
<dbReference type="PANTHER" id="PTHR22814">
    <property type="entry name" value="COPPER TRANSPORT PROTEIN ATOX1-RELATED"/>
    <property type="match status" value="1"/>
</dbReference>
<dbReference type="Gene3D" id="2.60.40.200">
    <property type="entry name" value="Superoxide dismutase, copper/zinc binding domain"/>
    <property type="match status" value="1"/>
</dbReference>
<reference evidence="7 8" key="1">
    <citation type="submission" date="2013-07" db="EMBL/GenBank/DDBJ databases">
        <title>The Genome Sequence of Cryptococcus heveanensis BCC8398.</title>
        <authorList>
            <consortium name="The Broad Institute Genome Sequencing Platform"/>
            <person name="Cuomo C."/>
            <person name="Litvintseva A."/>
            <person name="Chen Y."/>
            <person name="Heitman J."/>
            <person name="Sun S."/>
            <person name="Springer D."/>
            <person name="Dromer F."/>
            <person name="Young S.K."/>
            <person name="Zeng Q."/>
            <person name="Gargeya S."/>
            <person name="Fitzgerald M."/>
            <person name="Abouelleil A."/>
            <person name="Alvarado L."/>
            <person name="Berlin A.M."/>
            <person name="Chapman S.B."/>
            <person name="Dewar J."/>
            <person name="Goldberg J."/>
            <person name="Griggs A."/>
            <person name="Gujja S."/>
            <person name="Hansen M."/>
            <person name="Howarth C."/>
            <person name="Imamovic A."/>
            <person name="Larimer J."/>
            <person name="McCowan C."/>
            <person name="Murphy C."/>
            <person name="Pearson M."/>
            <person name="Priest M."/>
            <person name="Roberts A."/>
            <person name="Saif S."/>
            <person name="Shea T."/>
            <person name="Sykes S."/>
            <person name="Wortman J."/>
            <person name="Nusbaum C."/>
            <person name="Birren B."/>
        </authorList>
    </citation>
    <scope>NUCLEOTIDE SEQUENCE [LARGE SCALE GENOMIC DNA]</scope>
    <source>
        <strain evidence="7 8">BCC8398</strain>
    </source>
</reference>
<dbReference type="AlphaFoldDB" id="A0A1B9GTW8"/>
<feature type="domain" description="HMA" evidence="6">
    <location>
        <begin position="7"/>
        <end position="70"/>
    </location>
</feature>
<dbReference type="SUPFAM" id="SSF55008">
    <property type="entry name" value="HMA, heavy metal-associated domain"/>
    <property type="match status" value="1"/>
</dbReference>
<evidence type="ECO:0000259" key="6">
    <source>
        <dbReference type="PROSITE" id="PS50846"/>
    </source>
</evidence>
<dbReference type="Gene3D" id="3.30.70.100">
    <property type="match status" value="1"/>
</dbReference>
<dbReference type="GO" id="GO:0006801">
    <property type="term" value="P:superoxide metabolic process"/>
    <property type="evidence" value="ECO:0007669"/>
    <property type="project" value="InterPro"/>
</dbReference>
<dbReference type="STRING" id="1296120.A0A1B9GTW8"/>
<sequence length="309" mass="32328">MTLATVAFKTEFAVDMTCQNCVNSVQGALRDIPGIERYDIDLGGKRVTITGKTPPSHLLSALKSTNRQVIVRGSSSASPNVPSTAAISILESPLPVPLSIASTSNPILANSPSSPPVSISEKPLPGMNEEEHTQKVFGICRFVQIAPRTVLMDLTVRLPPPARVGLSSSLAPSPNGNGEAQPQNGDWNVYISSTGNMVNPPSSTGKPFFSLGSIRPDKDGYGDMFKEVEGELWEWVGRGCVVEAASNSASAPGSAPVAGSAGGSPSSTIGRIFAGVVARSAGAWGNEKTVCACSGRTMWEEGRDMEKKL</sequence>
<reference evidence="8" key="2">
    <citation type="submission" date="2013-12" db="EMBL/GenBank/DDBJ databases">
        <title>Evolution of pathogenesis and genome organization in the Tremellales.</title>
        <authorList>
            <person name="Cuomo C."/>
            <person name="Litvintseva A."/>
            <person name="Heitman J."/>
            <person name="Chen Y."/>
            <person name="Sun S."/>
            <person name="Springer D."/>
            <person name="Dromer F."/>
            <person name="Young S."/>
            <person name="Zeng Q."/>
            <person name="Chapman S."/>
            <person name="Gujja S."/>
            <person name="Saif S."/>
            <person name="Birren B."/>
        </authorList>
    </citation>
    <scope>NUCLEOTIDE SEQUENCE [LARGE SCALE GENOMIC DNA]</scope>
    <source>
        <strain evidence="8">BCC8398</strain>
    </source>
</reference>
<keyword evidence="8" id="KW-1185">Reference proteome</keyword>
<protein>
    <recommendedName>
        <fullName evidence="3">Superoxide dismutase 1 copper chaperone</fullName>
    </recommendedName>
</protein>
<evidence type="ECO:0000256" key="1">
    <source>
        <dbReference type="ARBA" id="ARBA00001973"/>
    </source>
</evidence>